<sequence>MAADGLSKHSDGETTMTTIHIIRQNMEMPDSKALEGARKLLFGVIDGHTDQDRRAWRRWWKMIFRSQIGELFVMEYKFTRSSKFHRWSMKIEGAFFDAQERFSDREQFRNWVKIGAGWVDWVPGPDGGIVPLPRSISYAAADDQEFREYHEKMVSFFRSGRASAYLWPHLTEQQATDMVETILQEFEDDDSQNFR</sequence>
<accession>T5LSY8</accession>
<comment type="caution">
    <text evidence="1">The sequence shown here is derived from an EMBL/GenBank/DDBJ whole genome shotgun (WGS) entry which is preliminary data.</text>
</comment>
<dbReference type="Pfam" id="PF07105">
    <property type="entry name" value="DUF1367"/>
    <property type="match status" value="1"/>
</dbReference>
<evidence type="ECO:0000313" key="2">
    <source>
        <dbReference type="Proteomes" id="UP000003973"/>
    </source>
</evidence>
<dbReference type="Proteomes" id="UP000003973">
    <property type="component" value="Unassembled WGS sequence"/>
</dbReference>
<name>T5LSY8_9BURK</name>
<keyword evidence="2" id="KW-1185">Reference proteome</keyword>
<dbReference type="eggNOG" id="ENOG5034AWC">
    <property type="taxonomic scope" value="Bacteria"/>
</dbReference>
<dbReference type="EMBL" id="ACDP02000023">
    <property type="protein sequence ID" value="EQM95169.1"/>
    <property type="molecule type" value="Genomic_DNA"/>
</dbReference>
<protein>
    <submittedName>
        <fullName evidence="1">Uncharacterized protein</fullName>
    </submittedName>
</protein>
<reference evidence="1" key="1">
    <citation type="submission" date="2011-10" db="EMBL/GenBank/DDBJ databases">
        <title>The Genome Sequence of Oxalobacter formigenes HOxBLS.</title>
        <authorList>
            <consortium name="The Broad Institute Genome Sequencing Platform"/>
            <person name="Earl A."/>
            <person name="Ward D."/>
            <person name="Feldgarden M."/>
            <person name="Gevers D."/>
            <person name="Allison M.J."/>
            <person name="Humphrey S."/>
            <person name="Young S.K."/>
            <person name="Zeng Q."/>
            <person name="Gargeya S."/>
            <person name="Fitzgerald M."/>
            <person name="Haas B."/>
            <person name="Abouelleil A."/>
            <person name="Alvarado L."/>
            <person name="Arachchi H.M."/>
            <person name="Berlin A."/>
            <person name="Brown A."/>
            <person name="Chapman S.B."/>
            <person name="Chen Z."/>
            <person name="Dunbar C."/>
            <person name="Freedman E."/>
            <person name="Gearin G."/>
            <person name="Goldberg J."/>
            <person name="Griggs A."/>
            <person name="Gujja S."/>
            <person name="Heiman D."/>
            <person name="Howarth C."/>
            <person name="Larson L."/>
            <person name="Lui A."/>
            <person name="MacDonald P.J.P."/>
            <person name="Montmayeur A."/>
            <person name="Murphy C."/>
            <person name="Neiman D."/>
            <person name="Pearson M."/>
            <person name="Priest M."/>
            <person name="Roberts A."/>
            <person name="Saif S."/>
            <person name="Shea T."/>
            <person name="Shenoy N."/>
            <person name="Sisk P."/>
            <person name="Stolte C."/>
            <person name="Sykes S."/>
            <person name="Wortman J."/>
            <person name="Nusbaum C."/>
            <person name="Birren B."/>
        </authorList>
    </citation>
    <scope>NUCLEOTIDE SEQUENCE [LARGE SCALE GENOMIC DNA]</scope>
    <source>
        <strain evidence="1">HOxBLS</strain>
    </source>
</reference>
<proteinExistence type="predicted"/>
<dbReference type="InterPro" id="IPR009797">
    <property type="entry name" value="DUF1367"/>
</dbReference>
<evidence type="ECO:0000313" key="1">
    <source>
        <dbReference type="EMBL" id="EQM95169.1"/>
    </source>
</evidence>
<organism evidence="1 2">
    <name type="scientific">Oxalobacter paraformigenes</name>
    <dbReference type="NCBI Taxonomy" id="556268"/>
    <lineage>
        <taxon>Bacteria</taxon>
        <taxon>Pseudomonadati</taxon>
        <taxon>Pseudomonadota</taxon>
        <taxon>Betaproteobacteria</taxon>
        <taxon>Burkholderiales</taxon>
        <taxon>Oxalobacteraceae</taxon>
        <taxon>Oxalobacter</taxon>
    </lineage>
</organism>
<dbReference type="HOGENOM" id="CLU_1546367_0_0_4"/>
<dbReference type="AlphaFoldDB" id="T5LSY8"/>
<gene>
    <name evidence="1" type="ORF">OFAG_02265</name>
</gene>